<evidence type="ECO:0000313" key="5">
    <source>
        <dbReference type="Proteomes" id="UP000037688"/>
    </source>
</evidence>
<dbReference type="Gene3D" id="3.30.460.10">
    <property type="entry name" value="Beta Polymerase, domain 2"/>
    <property type="match status" value="1"/>
</dbReference>
<dbReference type="RefSeq" id="WP_024631866.1">
    <property type="nucleotide sequence ID" value="NZ_LITU01000065.1"/>
</dbReference>
<comment type="pathway">
    <text evidence="1">Purine metabolism; ppGpp biosynthesis; ppGpp from GTP: step 1/2.</text>
</comment>
<evidence type="ECO:0000313" key="4">
    <source>
        <dbReference type="EMBL" id="KOY15206.1"/>
    </source>
</evidence>
<dbReference type="SMART" id="SM00954">
    <property type="entry name" value="RelA_SpoT"/>
    <property type="match status" value="1"/>
</dbReference>
<dbReference type="UniPathway" id="UPA00908">
    <property type="reaction ID" value="UER00884"/>
</dbReference>
<keyword evidence="5" id="KW-1185">Reference proteome</keyword>
<comment type="caution">
    <text evidence="4">The sequence shown here is derived from an EMBL/GenBank/DDBJ whole genome shotgun (WGS) entry which is preliminary data.</text>
</comment>
<keyword evidence="4" id="KW-0418">Kinase</keyword>
<dbReference type="GO" id="GO:0015970">
    <property type="term" value="P:guanosine tetraphosphate biosynthetic process"/>
    <property type="evidence" value="ECO:0007669"/>
    <property type="project" value="UniProtKB-UniPathway"/>
</dbReference>
<dbReference type="CDD" id="cd05399">
    <property type="entry name" value="NT_Rel-Spo_like"/>
    <property type="match status" value="1"/>
</dbReference>
<dbReference type="InterPro" id="IPR052366">
    <property type="entry name" value="GTP_Pyrophosphokinase"/>
</dbReference>
<dbReference type="AlphaFoldDB" id="A0A0M9BNQ6"/>
<proteinExistence type="predicted"/>
<dbReference type="GO" id="GO:0016301">
    <property type="term" value="F:kinase activity"/>
    <property type="evidence" value="ECO:0007669"/>
    <property type="project" value="UniProtKB-KW"/>
</dbReference>
<keyword evidence="2" id="KW-0175">Coiled coil</keyword>
<dbReference type="PATRIC" id="fig|1705561.3.peg.3611"/>
<dbReference type="InterPro" id="IPR007685">
    <property type="entry name" value="RelA_SpoT"/>
</dbReference>
<feature type="coiled-coil region" evidence="2">
    <location>
        <begin position="187"/>
        <end position="231"/>
    </location>
</feature>
<sequence length="248" mass="29376">MNAPHPIDQFKKFKYEITRFMMIYKFALDQMETKIEVLKEEFQSLHDYSPIEHTKSRLKSPESIMNKMFRKNHELTFESIKNNIKDIAGVRITCSFISDIYRIKDMLCNQSDLRVLEVKDYIQNPKPNGYQSLHLLVEVPVYMSNGEERACVEIQIRTIAMDFWASLEHKIFYKYNKDVPERLTKELKSAADSANALDQQMERLHREIQEIKDAENDRDEEELRRIIINNQQFTLPSNLLKLLGDGEH</sequence>
<dbReference type="PANTHER" id="PTHR47837:SF2">
    <property type="entry name" value="GTP PYROPHOSPHOKINASE YWAC"/>
    <property type="match status" value="1"/>
</dbReference>
<dbReference type="PANTHER" id="PTHR47837">
    <property type="entry name" value="GTP PYROPHOSPHOKINASE YJBM"/>
    <property type="match status" value="1"/>
</dbReference>
<dbReference type="InterPro" id="IPR043519">
    <property type="entry name" value="NT_sf"/>
</dbReference>
<evidence type="ECO:0000256" key="2">
    <source>
        <dbReference type="SAM" id="Coils"/>
    </source>
</evidence>
<dbReference type="EMBL" id="LITU01000065">
    <property type="protein sequence ID" value="KOY15206.1"/>
    <property type="molecule type" value="Genomic_DNA"/>
</dbReference>
<reference evidence="4 5" key="1">
    <citation type="submission" date="2015-08" db="EMBL/GenBank/DDBJ databases">
        <title>Draft genome sequence of cellulolytic and xylanolytic Paenibacillus sp. A59, isolated from a decaying forest soil from Patagonia, Argentina.</title>
        <authorList>
            <person name="Ghio S."/>
            <person name="Caceres A.M."/>
            <person name="Talia P."/>
            <person name="Grasso D."/>
            <person name="Campos E."/>
        </authorList>
    </citation>
    <scope>NUCLEOTIDE SEQUENCE [LARGE SCALE GENOMIC DNA]</scope>
    <source>
        <strain evidence="4 5">A59</strain>
    </source>
</reference>
<dbReference type="Proteomes" id="UP000037688">
    <property type="component" value="Unassembled WGS sequence"/>
</dbReference>
<dbReference type="Pfam" id="PF04607">
    <property type="entry name" value="RelA_SpoT"/>
    <property type="match status" value="1"/>
</dbReference>
<feature type="domain" description="RelA/SpoT" evidence="3">
    <location>
        <begin position="56"/>
        <end position="179"/>
    </location>
</feature>
<feature type="coiled-coil region" evidence="2">
    <location>
        <begin position="21"/>
        <end position="48"/>
    </location>
</feature>
<dbReference type="Gene3D" id="1.10.287.860">
    <property type="entry name" value="Nucleotidyltransferase"/>
    <property type="match status" value="1"/>
</dbReference>
<dbReference type="OrthoDB" id="9789634at2"/>
<name>A0A0M9BNQ6_9BACL</name>
<evidence type="ECO:0000256" key="1">
    <source>
        <dbReference type="ARBA" id="ARBA00004976"/>
    </source>
</evidence>
<keyword evidence="4" id="KW-0808">Transferase</keyword>
<organism evidence="4 5">
    <name type="scientific">Paenibacillus xylanivorans</name>
    <dbReference type="NCBI Taxonomy" id="1705561"/>
    <lineage>
        <taxon>Bacteria</taxon>
        <taxon>Bacillati</taxon>
        <taxon>Bacillota</taxon>
        <taxon>Bacilli</taxon>
        <taxon>Bacillales</taxon>
        <taxon>Paenibacillaceae</taxon>
        <taxon>Paenibacillus</taxon>
    </lineage>
</organism>
<accession>A0A0M9BNQ6</accession>
<evidence type="ECO:0000259" key="3">
    <source>
        <dbReference type="SMART" id="SM00954"/>
    </source>
</evidence>
<gene>
    <name evidence="4" type="ORF">AMS66_17545</name>
</gene>
<protein>
    <submittedName>
        <fullName evidence="4">GTP pyrophosphokinase</fullName>
    </submittedName>
</protein>
<dbReference type="SUPFAM" id="SSF81301">
    <property type="entry name" value="Nucleotidyltransferase"/>
    <property type="match status" value="1"/>
</dbReference>